<organism evidence="1 2">
    <name type="scientific">Aspergillus viridinutans</name>
    <dbReference type="NCBI Taxonomy" id="75553"/>
    <lineage>
        <taxon>Eukaryota</taxon>
        <taxon>Fungi</taxon>
        <taxon>Dikarya</taxon>
        <taxon>Ascomycota</taxon>
        <taxon>Pezizomycotina</taxon>
        <taxon>Eurotiomycetes</taxon>
        <taxon>Eurotiomycetidae</taxon>
        <taxon>Eurotiales</taxon>
        <taxon>Aspergillaceae</taxon>
        <taxon>Aspergillus</taxon>
        <taxon>Aspergillus subgen. Fumigati</taxon>
    </lineage>
</organism>
<evidence type="ECO:0000313" key="1">
    <source>
        <dbReference type="EMBL" id="GIK05254.1"/>
    </source>
</evidence>
<dbReference type="AlphaFoldDB" id="A0A9P3BZV9"/>
<dbReference type="Proteomes" id="UP000710440">
    <property type="component" value="Unassembled WGS sequence"/>
</dbReference>
<dbReference type="EMBL" id="BOPL01000008">
    <property type="protein sequence ID" value="GIK05254.1"/>
    <property type="molecule type" value="Genomic_DNA"/>
</dbReference>
<keyword evidence="2" id="KW-1185">Reference proteome</keyword>
<proteinExistence type="predicted"/>
<comment type="caution">
    <text evidence="1">The sequence shown here is derived from an EMBL/GenBank/DDBJ whole genome shotgun (WGS) entry which is preliminary data.</text>
</comment>
<dbReference type="RefSeq" id="XP_043128440.1">
    <property type="nucleotide sequence ID" value="XM_043272505.1"/>
</dbReference>
<protein>
    <submittedName>
        <fullName evidence="1">Uncharacterized protein</fullName>
    </submittedName>
</protein>
<name>A0A9P3BZV9_ASPVI</name>
<sequence length="181" mass="20010">MNQIQVDRVSVTLELAIKLYKAAINDISVKADDVAAFFGCYTRIRPEPSGQLKALGGFLAQEESDKSNENFLLRLTEAIWAYSNVNPPQSARLYRSLVHDVIYQYCAKTTAGKISLSESCIKMTERANRELIVSATVDSDSRKSIMTSAAEVQASVGKHGDDELSENTWLLETLETKGLSK</sequence>
<dbReference type="GeneID" id="66937340"/>
<gene>
    <name evidence="1" type="ORF">Aspvir_009358</name>
</gene>
<reference evidence="1 2" key="1">
    <citation type="submission" date="2021-02" db="EMBL/GenBank/DDBJ databases">
        <title>Pan-genome distribution and transcriptional activeness of fungal secondary metabolism genes in Aspergillus section Fumigati.</title>
        <authorList>
            <person name="Takahashi H."/>
            <person name="Umemura M."/>
            <person name="Ninomiya A."/>
            <person name="Kusuya Y."/>
            <person name="Urayama S."/>
            <person name="Shimizu M."/>
            <person name="Watanabe A."/>
            <person name="Kamei K."/>
            <person name="Yaguchi T."/>
            <person name="Hagiwara D."/>
        </authorList>
    </citation>
    <scope>NUCLEOTIDE SEQUENCE [LARGE SCALE GENOMIC DNA]</scope>
    <source>
        <strain evidence="1 2">IFM 47045</strain>
    </source>
</reference>
<accession>A0A9P3BZV9</accession>
<evidence type="ECO:0000313" key="2">
    <source>
        <dbReference type="Proteomes" id="UP000710440"/>
    </source>
</evidence>